<evidence type="ECO:0000256" key="18">
    <source>
        <dbReference type="ARBA" id="ARBA00023136"/>
    </source>
</evidence>
<dbReference type="InterPro" id="IPR008250">
    <property type="entry name" value="ATPase_P-typ_transduc_dom_A_sf"/>
</dbReference>
<dbReference type="InterPro" id="IPR036163">
    <property type="entry name" value="HMA_dom_sf"/>
</dbReference>
<dbReference type="InterPro" id="IPR018303">
    <property type="entry name" value="ATPase_P-typ_P_site"/>
</dbReference>
<dbReference type="PROSITE" id="PS00154">
    <property type="entry name" value="ATPASE_E1_E2"/>
    <property type="match status" value="1"/>
</dbReference>
<evidence type="ECO:0000256" key="22">
    <source>
        <dbReference type="RuleBase" id="RU362081"/>
    </source>
</evidence>
<dbReference type="SUPFAM" id="SSF81665">
    <property type="entry name" value="Calcium ATPase, transmembrane domain M"/>
    <property type="match status" value="1"/>
</dbReference>
<dbReference type="EC" id="7.2.2.8" evidence="3"/>
<feature type="transmembrane region" description="Helical" evidence="22">
    <location>
        <begin position="779"/>
        <end position="797"/>
    </location>
</feature>
<evidence type="ECO:0000256" key="16">
    <source>
        <dbReference type="ARBA" id="ARBA00023008"/>
    </source>
</evidence>
<dbReference type="Gene3D" id="3.40.1110.10">
    <property type="entry name" value="Calcium-transporting ATPase, cytoplasmic domain N"/>
    <property type="match status" value="1"/>
</dbReference>
<keyword evidence="25" id="KW-1185">Reference proteome</keyword>
<dbReference type="InterPro" id="IPR027256">
    <property type="entry name" value="P-typ_ATPase_IB"/>
</dbReference>
<evidence type="ECO:0000256" key="14">
    <source>
        <dbReference type="ARBA" id="ARBA00022967"/>
    </source>
</evidence>
<name>A0ABQ2NW94_9BACI</name>
<dbReference type="NCBIfam" id="TIGR01511">
    <property type="entry name" value="ATPase-IB1_Cu"/>
    <property type="match status" value="1"/>
</dbReference>
<keyword evidence="18 22" id="KW-0472">Membrane</keyword>
<feature type="domain" description="HMA" evidence="23">
    <location>
        <begin position="73"/>
        <end position="139"/>
    </location>
</feature>
<evidence type="ECO:0000313" key="24">
    <source>
        <dbReference type="EMBL" id="GGP12128.1"/>
    </source>
</evidence>
<dbReference type="Gene3D" id="2.70.150.10">
    <property type="entry name" value="Calcium-transporting ATPase, cytoplasmic transduction domain A"/>
    <property type="match status" value="1"/>
</dbReference>
<dbReference type="SUPFAM" id="SSF55008">
    <property type="entry name" value="HMA, heavy metal-associated domain"/>
    <property type="match status" value="2"/>
</dbReference>
<keyword evidence="16" id="KW-0186">Copper</keyword>
<dbReference type="PANTHER" id="PTHR43520">
    <property type="entry name" value="ATP7, ISOFORM B"/>
    <property type="match status" value="1"/>
</dbReference>
<keyword evidence="14" id="KW-1278">Translocase</keyword>
<reference evidence="25" key="1">
    <citation type="journal article" date="2019" name="Int. J. Syst. Evol. Microbiol.">
        <title>The Global Catalogue of Microorganisms (GCM) 10K type strain sequencing project: providing services to taxonomists for standard genome sequencing and annotation.</title>
        <authorList>
            <consortium name="The Broad Institute Genomics Platform"/>
            <consortium name="The Broad Institute Genome Sequencing Center for Infectious Disease"/>
            <person name="Wu L."/>
            <person name="Ma J."/>
        </authorList>
    </citation>
    <scope>NUCLEOTIDE SEQUENCE [LARGE SCALE GENOMIC DNA]</scope>
    <source>
        <strain evidence="25">CGMCC 1.7693</strain>
    </source>
</reference>
<evidence type="ECO:0000256" key="12">
    <source>
        <dbReference type="ARBA" id="ARBA00022840"/>
    </source>
</evidence>
<dbReference type="SUPFAM" id="SSF56784">
    <property type="entry name" value="HAD-like"/>
    <property type="match status" value="1"/>
</dbReference>
<feature type="transmembrane region" description="Helical" evidence="22">
    <location>
        <begin position="441"/>
        <end position="464"/>
    </location>
</feature>
<dbReference type="NCBIfam" id="TIGR01525">
    <property type="entry name" value="ATPase-IB_hvy"/>
    <property type="match status" value="1"/>
</dbReference>
<evidence type="ECO:0000313" key="25">
    <source>
        <dbReference type="Proteomes" id="UP000641206"/>
    </source>
</evidence>
<comment type="catalytic activity">
    <reaction evidence="21">
        <text>Cu(+)(in) + ATP + H2O = Cu(+)(out) + ADP + phosphate + H(+)</text>
        <dbReference type="Rhea" id="RHEA:25792"/>
        <dbReference type="ChEBI" id="CHEBI:15377"/>
        <dbReference type="ChEBI" id="CHEBI:15378"/>
        <dbReference type="ChEBI" id="CHEBI:30616"/>
        <dbReference type="ChEBI" id="CHEBI:43474"/>
        <dbReference type="ChEBI" id="CHEBI:49552"/>
        <dbReference type="ChEBI" id="CHEBI:456216"/>
        <dbReference type="EC" id="7.2.2.8"/>
    </reaction>
</comment>
<evidence type="ECO:0000256" key="2">
    <source>
        <dbReference type="ARBA" id="ARBA00006024"/>
    </source>
</evidence>
<evidence type="ECO:0000256" key="5">
    <source>
        <dbReference type="ARBA" id="ARBA00022448"/>
    </source>
</evidence>
<dbReference type="PRINTS" id="PR00942">
    <property type="entry name" value="CUATPASEI"/>
</dbReference>
<dbReference type="EMBL" id="BMLW01000007">
    <property type="protein sequence ID" value="GGP12128.1"/>
    <property type="molecule type" value="Genomic_DNA"/>
</dbReference>
<dbReference type="SFLD" id="SFLDF00027">
    <property type="entry name" value="p-type_atpase"/>
    <property type="match status" value="1"/>
</dbReference>
<keyword evidence="5" id="KW-0813">Transport</keyword>
<protein>
    <recommendedName>
        <fullName evidence="4">Copper-exporting P-type ATPase</fullName>
        <ecNumber evidence="3">7.2.2.8</ecNumber>
    </recommendedName>
    <alternativeName>
        <fullName evidence="19">Copper-exporting P-type ATPase A</fullName>
    </alternativeName>
    <alternativeName>
        <fullName evidence="20">Cu(+)-exporting ATPase</fullName>
    </alternativeName>
</protein>
<dbReference type="PROSITE" id="PS50846">
    <property type="entry name" value="HMA_2"/>
    <property type="match status" value="2"/>
</dbReference>
<sequence length="808" mass="87275">MEAKKEVTLPIEGMTCAACATRIEKGLKRVDGVEDANVNFAIEKSTIHYNPEQTSVEAFEKKIEQLGYHVQHEKQTFDVVGMTCAACANRIEKRLNKVDGVTEANVNFALENMAVEYNENQVTAQDMMEVVKKLGYALKPQVSKEETTNRKEEEIRHQTGKFIFSAILSFPLLWTMVTHFSFTSFIYSPDMLMNPWVQLALATPVQFIAGKQFYVGAYKALRNKSANMDVLVALGTSVAYLYSIFLGIEWQMNGAVGMPELYFEAAAVIITLVLLGKLFEVRAKGRTGQAIKKLLDMQAKTARVIRDGKELEIAIEEVAVGDQIIVRPGEKIPVDGAILKGKSAVDESMITGESIPVDKNIGDTAIGSTINKNGMLTIEATKIGKDTALAQIVKVVEEAQGSKADIQRVADRVSGIFVPVVVGLAVITFLAWYIFVAPGDLRAALVPAITVLVIACPCALGLATPTSVMAGSGRAAELGVLFKGGEYLENTRLIETIVLDKTGTVTKGEPGLTDVVPQGDVTEEDLLRMAASAERHSEHPLAEAIVKGADEQNISLIETIDFQSIPGAGIQVIWEGEPLFIGTRKLMKQQNIDISVLEDKMMELEADGKTAMLVGFQGKLTGMIAVADTVKETSKAAIERLHEQGLEVILLTGDNERTAQAIAKEVGVDRVIAEVLPEQKADEIQRLQQEGKKVAMVGDGINDAPALAIADIGMAIGTGTDVAIEAADVTLMRGDLHSVADSIELSAKTMRNIKQNLFFAFAYNSASIPVAAIGLLAPWVAGAAMACSSVSVVLNALRLQRLKLKREA</sequence>
<dbReference type="InterPro" id="IPR023214">
    <property type="entry name" value="HAD_sf"/>
</dbReference>
<evidence type="ECO:0000256" key="10">
    <source>
        <dbReference type="ARBA" id="ARBA00022741"/>
    </source>
</evidence>
<dbReference type="InterPro" id="IPR036412">
    <property type="entry name" value="HAD-like_sf"/>
</dbReference>
<dbReference type="InterPro" id="IPR023298">
    <property type="entry name" value="ATPase_P-typ_TM_dom_sf"/>
</dbReference>
<keyword evidence="12 22" id="KW-0067">ATP-binding</keyword>
<dbReference type="Proteomes" id="UP000641206">
    <property type="component" value="Unassembled WGS sequence"/>
</dbReference>
<dbReference type="SFLD" id="SFLDG00002">
    <property type="entry name" value="C1.7:_P-type_atpase_like"/>
    <property type="match status" value="1"/>
</dbReference>
<evidence type="ECO:0000256" key="15">
    <source>
        <dbReference type="ARBA" id="ARBA00022989"/>
    </source>
</evidence>
<dbReference type="Gene3D" id="3.40.50.1000">
    <property type="entry name" value="HAD superfamily/HAD-like"/>
    <property type="match status" value="1"/>
</dbReference>
<gene>
    <name evidence="24" type="ORF">GCM10011346_26890</name>
</gene>
<accession>A0ABQ2NW94</accession>
<evidence type="ECO:0000256" key="1">
    <source>
        <dbReference type="ARBA" id="ARBA00004127"/>
    </source>
</evidence>
<dbReference type="PROSITE" id="PS01047">
    <property type="entry name" value="HMA_1"/>
    <property type="match status" value="2"/>
</dbReference>
<evidence type="ECO:0000256" key="7">
    <source>
        <dbReference type="ARBA" id="ARBA00022692"/>
    </source>
</evidence>
<dbReference type="InterPro" id="IPR006121">
    <property type="entry name" value="HMA_dom"/>
</dbReference>
<keyword evidence="13" id="KW-0460">Magnesium</keyword>
<dbReference type="CDD" id="cd00371">
    <property type="entry name" value="HMA"/>
    <property type="match status" value="2"/>
</dbReference>
<evidence type="ECO:0000256" key="17">
    <source>
        <dbReference type="ARBA" id="ARBA00023065"/>
    </source>
</evidence>
<evidence type="ECO:0000256" key="13">
    <source>
        <dbReference type="ARBA" id="ARBA00022842"/>
    </source>
</evidence>
<dbReference type="InterPro" id="IPR023299">
    <property type="entry name" value="ATPase_P-typ_cyto_dom_N"/>
</dbReference>
<dbReference type="InterPro" id="IPR017969">
    <property type="entry name" value="Heavy-metal-associated_CS"/>
</dbReference>
<dbReference type="NCBIfam" id="TIGR01494">
    <property type="entry name" value="ATPase_P-type"/>
    <property type="match status" value="1"/>
</dbReference>
<proteinExistence type="inferred from homology"/>
<feature type="transmembrane region" description="Helical" evidence="22">
    <location>
        <begin position="230"/>
        <end position="249"/>
    </location>
</feature>
<dbReference type="RefSeq" id="WP_188734878.1">
    <property type="nucleotide sequence ID" value="NZ_BMLW01000007.1"/>
</dbReference>
<evidence type="ECO:0000256" key="4">
    <source>
        <dbReference type="ARBA" id="ARBA00015102"/>
    </source>
</evidence>
<comment type="similarity">
    <text evidence="2 22">Belongs to the cation transport ATPase (P-type) (TC 3.A.3) family. Type IB subfamily.</text>
</comment>
<dbReference type="PRINTS" id="PR00943">
    <property type="entry name" value="CUATPASE"/>
</dbReference>
<keyword evidence="7 22" id="KW-0812">Transmembrane</keyword>
<dbReference type="SFLD" id="SFLDS00003">
    <property type="entry name" value="Haloacid_Dehalogenase"/>
    <property type="match status" value="1"/>
</dbReference>
<dbReference type="Pfam" id="PF00702">
    <property type="entry name" value="Hydrolase"/>
    <property type="match status" value="1"/>
</dbReference>
<feature type="transmembrane region" description="Helical" evidence="22">
    <location>
        <begin position="413"/>
        <end position="435"/>
    </location>
</feature>
<evidence type="ECO:0000256" key="19">
    <source>
        <dbReference type="ARBA" id="ARBA00029719"/>
    </source>
</evidence>
<evidence type="ECO:0000256" key="9">
    <source>
        <dbReference type="ARBA" id="ARBA00022737"/>
    </source>
</evidence>
<feature type="transmembrane region" description="Helical" evidence="22">
    <location>
        <begin position="162"/>
        <end position="187"/>
    </location>
</feature>
<dbReference type="Gene3D" id="3.30.70.100">
    <property type="match status" value="2"/>
</dbReference>
<feature type="transmembrane region" description="Helical" evidence="22">
    <location>
        <begin position="199"/>
        <end position="218"/>
    </location>
</feature>
<evidence type="ECO:0000256" key="3">
    <source>
        <dbReference type="ARBA" id="ARBA00012517"/>
    </source>
</evidence>
<feature type="transmembrane region" description="Helical" evidence="22">
    <location>
        <begin position="261"/>
        <end position="279"/>
    </location>
</feature>
<evidence type="ECO:0000256" key="20">
    <source>
        <dbReference type="ARBA" id="ARBA00033239"/>
    </source>
</evidence>
<dbReference type="InterPro" id="IPR001757">
    <property type="entry name" value="P_typ_ATPase"/>
</dbReference>
<comment type="caution">
    <text evidence="24">The sequence shown here is derived from an EMBL/GenBank/DDBJ whole genome shotgun (WGS) entry which is preliminary data.</text>
</comment>
<organism evidence="24 25">
    <name type="scientific">Oceanobacillus neutriphilus</name>
    <dbReference type="NCBI Taxonomy" id="531815"/>
    <lineage>
        <taxon>Bacteria</taxon>
        <taxon>Bacillati</taxon>
        <taxon>Bacillota</taxon>
        <taxon>Bacilli</taxon>
        <taxon>Bacillales</taxon>
        <taxon>Bacillaceae</taxon>
        <taxon>Oceanobacillus</taxon>
    </lineage>
</organism>
<evidence type="ECO:0000256" key="6">
    <source>
        <dbReference type="ARBA" id="ARBA00022553"/>
    </source>
</evidence>
<keyword evidence="11" id="KW-0187">Copper transport</keyword>
<keyword evidence="15 22" id="KW-1133">Transmembrane helix</keyword>
<dbReference type="InterPro" id="IPR044492">
    <property type="entry name" value="P_typ_ATPase_HD_dom"/>
</dbReference>
<dbReference type="PANTHER" id="PTHR43520:SF8">
    <property type="entry name" value="P-TYPE CU(+) TRANSPORTER"/>
    <property type="match status" value="1"/>
</dbReference>
<evidence type="ECO:0000256" key="11">
    <source>
        <dbReference type="ARBA" id="ARBA00022796"/>
    </source>
</evidence>
<comment type="subcellular location">
    <subcellularLocation>
        <location evidence="22">Cell membrane</location>
    </subcellularLocation>
    <subcellularLocation>
        <location evidence="1">Endomembrane system</location>
        <topology evidence="1">Multi-pass membrane protein</topology>
    </subcellularLocation>
</comment>
<dbReference type="InterPro" id="IPR059000">
    <property type="entry name" value="ATPase_P-type_domA"/>
</dbReference>
<evidence type="ECO:0000259" key="23">
    <source>
        <dbReference type="PROSITE" id="PS50846"/>
    </source>
</evidence>
<keyword evidence="17" id="KW-0406">Ion transport</keyword>
<dbReference type="Pfam" id="PF00403">
    <property type="entry name" value="HMA"/>
    <property type="match status" value="2"/>
</dbReference>
<dbReference type="NCBIfam" id="TIGR00003">
    <property type="entry name" value="copper ion binding protein"/>
    <property type="match status" value="2"/>
</dbReference>
<keyword evidence="9" id="KW-0677">Repeat</keyword>
<feature type="domain" description="HMA" evidence="23">
    <location>
        <begin position="5"/>
        <end position="71"/>
    </location>
</feature>
<feature type="transmembrane region" description="Helical" evidence="22">
    <location>
        <begin position="756"/>
        <end position="773"/>
    </location>
</feature>
<dbReference type="CDD" id="cd02094">
    <property type="entry name" value="P-type_ATPase_Cu-like"/>
    <property type="match status" value="1"/>
</dbReference>
<evidence type="ECO:0000256" key="8">
    <source>
        <dbReference type="ARBA" id="ARBA00022723"/>
    </source>
</evidence>
<evidence type="ECO:0000256" key="21">
    <source>
        <dbReference type="ARBA" id="ARBA00049289"/>
    </source>
</evidence>
<dbReference type="PRINTS" id="PR00119">
    <property type="entry name" value="CATATPASE"/>
</dbReference>
<dbReference type="Pfam" id="PF00122">
    <property type="entry name" value="E1-E2_ATPase"/>
    <property type="match status" value="1"/>
</dbReference>
<keyword evidence="10 22" id="KW-0547">Nucleotide-binding</keyword>
<dbReference type="InterPro" id="IPR006122">
    <property type="entry name" value="HMA_Cu_ion-bd"/>
</dbReference>
<dbReference type="SUPFAM" id="SSF81653">
    <property type="entry name" value="Calcium ATPase, transduction domain A"/>
    <property type="match status" value="1"/>
</dbReference>
<keyword evidence="22" id="KW-1003">Cell membrane</keyword>
<keyword evidence="6" id="KW-0597">Phosphoprotein</keyword>
<keyword evidence="8 22" id="KW-0479">Metal-binding</keyword>